<evidence type="ECO:0000259" key="6">
    <source>
        <dbReference type="Pfam" id="PF00700"/>
    </source>
</evidence>
<dbReference type="Gene3D" id="6.10.10.10">
    <property type="entry name" value="Flagellar export chaperone, C-terminal domain"/>
    <property type="match status" value="1"/>
</dbReference>
<dbReference type="HOGENOM" id="CLU_011142_2_1_6"/>
<comment type="similarity">
    <text evidence="1 4">Belongs to the bacterial flagellin family.</text>
</comment>
<dbReference type="Gene3D" id="1.20.1330.10">
    <property type="entry name" value="f41 fragment of flagellin, N-terminal domain"/>
    <property type="match status" value="1"/>
</dbReference>
<evidence type="ECO:0000256" key="3">
    <source>
        <dbReference type="ARBA" id="ARBA00023143"/>
    </source>
</evidence>
<dbReference type="Proteomes" id="UP000001870">
    <property type="component" value="Chromosome"/>
</dbReference>
<feature type="domain" description="Flagellin N-terminal" evidence="5">
    <location>
        <begin position="24"/>
        <end position="148"/>
    </location>
</feature>
<keyword evidence="7" id="KW-0966">Cell projection</keyword>
<accession>F2G3X5</accession>
<dbReference type="InterPro" id="IPR046358">
    <property type="entry name" value="Flagellin_C"/>
</dbReference>
<dbReference type="EMBL" id="CP001103">
    <property type="protein sequence ID" value="AEA97317.2"/>
    <property type="molecule type" value="Genomic_DNA"/>
</dbReference>
<evidence type="ECO:0000256" key="1">
    <source>
        <dbReference type="ARBA" id="ARBA00005709"/>
    </source>
</evidence>
<keyword evidence="7" id="KW-0282">Flagellum</keyword>
<dbReference type="Pfam" id="PF00669">
    <property type="entry name" value="Flagellin_N"/>
    <property type="match status" value="1"/>
</dbReference>
<reference evidence="7 8" key="1">
    <citation type="journal article" date="2008" name="ISME J.">
        <title>Comparative genomics of two ecotypes of the marine planktonic copiotroph Alteromonas macleodii suggests alternative lifestyles associated with different kinds of particulate organic matter.</title>
        <authorList>
            <person name="Ivars-Martinez E."/>
            <person name="Martin-Cuadrado A.B."/>
            <person name="D'Auria G."/>
            <person name="Mira A."/>
            <person name="Ferriera S."/>
            <person name="Johnson J."/>
            <person name="Friedman R."/>
            <person name="Rodriguez-Valera F."/>
        </authorList>
    </citation>
    <scope>NUCLEOTIDE SEQUENCE [LARGE SCALE GENOMIC DNA]</scope>
    <source>
        <strain evidence="8">DSM 17117 / CIP 110805 / LMG 28347 / Deep ecotype</strain>
    </source>
</reference>
<dbReference type="Pfam" id="PF00700">
    <property type="entry name" value="Flagellin_C"/>
    <property type="match status" value="1"/>
</dbReference>
<evidence type="ECO:0000313" key="7">
    <source>
        <dbReference type="EMBL" id="AEA97317.2"/>
    </source>
</evidence>
<dbReference type="PANTHER" id="PTHR42792:SF2">
    <property type="entry name" value="FLAGELLIN"/>
    <property type="match status" value="1"/>
</dbReference>
<dbReference type="InterPro" id="IPR001492">
    <property type="entry name" value="Flagellin"/>
</dbReference>
<sequence>MCYSLHSKILEDSLMQINNVGSSSLLGQIQEKQESLFEKLASGKKVNNAIDGASAQQIIERLTSEVEGKRQAITNVFDGISFTQTAESGLSNINSDVERIRELTVQSGNGILSAADRDAIQSEITQLQKNISQTIEQTNFAGRPLLSEDDSISFQAGVGANQSISVDTQNVASEIDGILNINITSGTSVNDALSAADQALEFIGSARSELGATQNRFESVARVLTQGDIDAAESRGRIQDLDFAQATSQSVINNIRSQAALTVQAQANIQEGQALALLS</sequence>
<dbReference type="InterPro" id="IPR042187">
    <property type="entry name" value="Flagellin_C_sub2"/>
</dbReference>
<feature type="domain" description="Flagellin C-terminal" evidence="6">
    <location>
        <begin position="194"/>
        <end position="277"/>
    </location>
</feature>
<dbReference type="InterPro" id="IPR001029">
    <property type="entry name" value="Flagellin_N"/>
</dbReference>
<protein>
    <recommendedName>
        <fullName evidence="4">Flagellin</fullName>
    </recommendedName>
</protein>
<evidence type="ECO:0000256" key="4">
    <source>
        <dbReference type="RuleBase" id="RU362073"/>
    </source>
</evidence>
<dbReference type="AlphaFoldDB" id="F2G3X5"/>
<reference evidence="7 8" key="2">
    <citation type="journal article" date="2015" name="Antonie Van Leeuwenhoek">
        <title>Ecophysiological diversity of a novel member of the genus Alteromonas, and description of Alteromonas mediterranea sp. nov.</title>
        <authorList>
            <person name="Ivanova E.P."/>
            <person name="Lopez-Perez M."/>
            <person name="Zabalos M."/>
            <person name="Nguyen S.H."/>
            <person name="Webb H.K."/>
            <person name="Ryan J."/>
            <person name="Lagutin K."/>
            <person name="Vyssotski M."/>
            <person name="Crawford R.J."/>
            <person name="Rodriguez-Valera F."/>
        </authorList>
    </citation>
    <scope>NUCLEOTIDE SEQUENCE [LARGE SCALE GENOMIC DNA]</scope>
    <source>
        <strain evidence="8">DSM 17117 / CIP 110805 / LMG 28347 / Deep ecotype</strain>
    </source>
</reference>
<organism evidence="7 8">
    <name type="scientific">Alteromonas mediterranea (strain DSM 17117 / CIP 110805 / LMG 28347 / Deep ecotype)</name>
    <dbReference type="NCBI Taxonomy" id="1774373"/>
    <lineage>
        <taxon>Bacteria</taxon>
        <taxon>Pseudomonadati</taxon>
        <taxon>Pseudomonadota</taxon>
        <taxon>Gammaproteobacteria</taxon>
        <taxon>Alteromonadales</taxon>
        <taxon>Alteromonadaceae</taxon>
        <taxon>Alteromonas/Salinimonas group</taxon>
        <taxon>Alteromonas</taxon>
    </lineage>
</organism>
<comment type="function">
    <text evidence="4">Flagellin is the subunit protein which polymerizes to form the filaments of bacterial flagella.</text>
</comment>
<dbReference type="GO" id="GO:0009288">
    <property type="term" value="C:bacterial-type flagellum"/>
    <property type="evidence" value="ECO:0007669"/>
    <property type="project" value="UniProtKB-SubCell"/>
</dbReference>
<evidence type="ECO:0000256" key="2">
    <source>
        <dbReference type="ARBA" id="ARBA00022525"/>
    </source>
</evidence>
<evidence type="ECO:0000259" key="5">
    <source>
        <dbReference type="Pfam" id="PF00669"/>
    </source>
</evidence>
<dbReference type="PANTHER" id="PTHR42792">
    <property type="entry name" value="FLAGELLIN"/>
    <property type="match status" value="1"/>
</dbReference>
<gene>
    <name evidence="7" type="ordered locus">MADE_1005875</name>
</gene>
<dbReference type="KEGG" id="amc:MADE_1005875"/>
<dbReference type="GO" id="GO:0005576">
    <property type="term" value="C:extracellular region"/>
    <property type="evidence" value="ECO:0007669"/>
    <property type="project" value="UniProtKB-SubCell"/>
</dbReference>
<keyword evidence="2 4" id="KW-0964">Secreted</keyword>
<dbReference type="SUPFAM" id="SSF64518">
    <property type="entry name" value="Phase 1 flagellin"/>
    <property type="match status" value="1"/>
</dbReference>
<dbReference type="GO" id="GO:0005198">
    <property type="term" value="F:structural molecule activity"/>
    <property type="evidence" value="ECO:0007669"/>
    <property type="project" value="UniProtKB-UniRule"/>
</dbReference>
<name>F2G3X5_ALTMD</name>
<evidence type="ECO:0000313" key="8">
    <source>
        <dbReference type="Proteomes" id="UP000001870"/>
    </source>
</evidence>
<keyword evidence="8" id="KW-1185">Reference proteome</keyword>
<dbReference type="PRINTS" id="PR00207">
    <property type="entry name" value="FLAGELLIN"/>
</dbReference>
<keyword evidence="7" id="KW-0969">Cilium</keyword>
<comment type="subcellular location">
    <subcellularLocation>
        <location evidence="4">Secreted</location>
    </subcellularLocation>
    <subcellularLocation>
        <location evidence="4">Bacterial flagellum</location>
    </subcellularLocation>
</comment>
<keyword evidence="3 4" id="KW-0975">Bacterial flagellum</keyword>
<proteinExistence type="inferred from homology"/>